<sequence>MTSVLTTPPNASRRSPSPNASRREAARSAARGSAAGRWLGVALMVLCAAGAALPLLLLVMNAFKDNGEILANPIAPPSPPHVANLGDAWQGGSFGASLGGSFLNSVLVTALAVTLVSLVSALAGYALGGFRFRGEKYVTLGLLVLLAVPTQATLIPVWDMMGQWELRNSHTGIVLVYAAFWMPFSVLLARAAFRSFPRELLEAARADGAGELRTLFQVVIPVLKGPMAGVAIINAIGIWSELLFSYLLLTEPDKRTLPSAVIAFTGNYVTDHRLLYAGLLITVLPVLVFYLAMSRLIRKGMTAGSLK</sequence>
<comment type="caution">
    <text evidence="10">The sequence shown here is derived from an EMBL/GenBank/DDBJ whole genome shotgun (WGS) entry which is preliminary data.</text>
</comment>
<gene>
    <name evidence="10" type="ORF">FH607_010850</name>
</gene>
<keyword evidence="4 7" id="KW-0812">Transmembrane</keyword>
<feature type="transmembrane region" description="Helical" evidence="7">
    <location>
        <begin position="274"/>
        <end position="292"/>
    </location>
</feature>
<dbReference type="InterPro" id="IPR035906">
    <property type="entry name" value="MetI-like_sf"/>
</dbReference>
<dbReference type="Proteomes" id="UP000314251">
    <property type="component" value="Unassembled WGS sequence"/>
</dbReference>
<feature type="transmembrane region" description="Helical" evidence="7">
    <location>
        <begin position="137"/>
        <end position="158"/>
    </location>
</feature>
<dbReference type="CDD" id="cd06261">
    <property type="entry name" value="TM_PBP2"/>
    <property type="match status" value="1"/>
</dbReference>
<evidence type="ECO:0000256" key="1">
    <source>
        <dbReference type="ARBA" id="ARBA00004651"/>
    </source>
</evidence>
<evidence type="ECO:0000313" key="11">
    <source>
        <dbReference type="Proteomes" id="UP000314251"/>
    </source>
</evidence>
<comment type="similarity">
    <text evidence="7">Belongs to the binding-protein-dependent transport system permease family.</text>
</comment>
<accession>A0A5N6AFJ4</accession>
<dbReference type="PANTHER" id="PTHR43744:SF8">
    <property type="entry name" value="SN-GLYCEROL-3-PHOSPHATE TRANSPORT SYSTEM PERMEASE PROTEIN UGPE"/>
    <property type="match status" value="1"/>
</dbReference>
<dbReference type="RefSeq" id="WP_139667452.1">
    <property type="nucleotide sequence ID" value="NZ_VDLY02000006.1"/>
</dbReference>
<evidence type="ECO:0000256" key="7">
    <source>
        <dbReference type="RuleBase" id="RU363032"/>
    </source>
</evidence>
<feature type="compositionally biased region" description="Low complexity" evidence="8">
    <location>
        <begin position="8"/>
        <end position="20"/>
    </location>
</feature>
<reference evidence="10" key="1">
    <citation type="submission" date="2019-10" db="EMBL/GenBank/DDBJ databases">
        <title>Nonomuraea sp. nov., isolated from Phyllanthus amarus.</title>
        <authorList>
            <person name="Klykleung N."/>
            <person name="Tanasupawat S."/>
        </authorList>
    </citation>
    <scope>NUCLEOTIDE SEQUENCE [LARGE SCALE GENOMIC DNA]</scope>
    <source>
        <strain evidence="10">3MP-10</strain>
    </source>
</reference>
<dbReference type="PROSITE" id="PS50928">
    <property type="entry name" value="ABC_TM1"/>
    <property type="match status" value="1"/>
</dbReference>
<evidence type="ECO:0000256" key="5">
    <source>
        <dbReference type="ARBA" id="ARBA00022989"/>
    </source>
</evidence>
<evidence type="ECO:0000313" key="10">
    <source>
        <dbReference type="EMBL" id="KAB8166328.1"/>
    </source>
</evidence>
<protein>
    <submittedName>
        <fullName evidence="10">ABC transporter permease subunit</fullName>
    </submittedName>
</protein>
<evidence type="ECO:0000256" key="4">
    <source>
        <dbReference type="ARBA" id="ARBA00022692"/>
    </source>
</evidence>
<evidence type="ECO:0000256" key="8">
    <source>
        <dbReference type="SAM" id="MobiDB-lite"/>
    </source>
</evidence>
<feature type="transmembrane region" description="Helical" evidence="7">
    <location>
        <begin position="38"/>
        <end position="63"/>
    </location>
</feature>
<keyword evidence="3" id="KW-1003">Cell membrane</keyword>
<dbReference type="OrthoDB" id="61122at2"/>
<feature type="region of interest" description="Disordered" evidence="8">
    <location>
        <begin position="1"/>
        <end position="27"/>
    </location>
</feature>
<keyword evidence="11" id="KW-1185">Reference proteome</keyword>
<name>A0A5N6AFJ4_9ACTN</name>
<proteinExistence type="inferred from homology"/>
<evidence type="ECO:0000259" key="9">
    <source>
        <dbReference type="PROSITE" id="PS50928"/>
    </source>
</evidence>
<feature type="transmembrane region" description="Helical" evidence="7">
    <location>
        <begin position="214"/>
        <end position="239"/>
    </location>
</feature>
<dbReference type="GO" id="GO:0005886">
    <property type="term" value="C:plasma membrane"/>
    <property type="evidence" value="ECO:0007669"/>
    <property type="project" value="UniProtKB-SubCell"/>
</dbReference>
<dbReference type="Gene3D" id="1.10.3720.10">
    <property type="entry name" value="MetI-like"/>
    <property type="match status" value="1"/>
</dbReference>
<keyword evidence="6 7" id="KW-0472">Membrane</keyword>
<dbReference type="Pfam" id="PF00528">
    <property type="entry name" value="BPD_transp_1"/>
    <property type="match status" value="1"/>
</dbReference>
<organism evidence="10 11">
    <name type="scientific">Streptomyces mimosae</name>
    <dbReference type="NCBI Taxonomy" id="2586635"/>
    <lineage>
        <taxon>Bacteria</taxon>
        <taxon>Bacillati</taxon>
        <taxon>Actinomycetota</taxon>
        <taxon>Actinomycetes</taxon>
        <taxon>Kitasatosporales</taxon>
        <taxon>Streptomycetaceae</taxon>
        <taxon>Streptomyces</taxon>
    </lineage>
</organism>
<evidence type="ECO:0000256" key="3">
    <source>
        <dbReference type="ARBA" id="ARBA00022475"/>
    </source>
</evidence>
<evidence type="ECO:0000256" key="2">
    <source>
        <dbReference type="ARBA" id="ARBA00022448"/>
    </source>
</evidence>
<keyword evidence="5 7" id="KW-1133">Transmembrane helix</keyword>
<keyword evidence="2 7" id="KW-0813">Transport</keyword>
<feature type="transmembrane region" description="Helical" evidence="7">
    <location>
        <begin position="102"/>
        <end position="125"/>
    </location>
</feature>
<dbReference type="GO" id="GO:0055085">
    <property type="term" value="P:transmembrane transport"/>
    <property type="evidence" value="ECO:0007669"/>
    <property type="project" value="InterPro"/>
</dbReference>
<comment type="subcellular location">
    <subcellularLocation>
        <location evidence="1 7">Cell membrane</location>
        <topology evidence="1 7">Multi-pass membrane protein</topology>
    </subcellularLocation>
</comment>
<dbReference type="AlphaFoldDB" id="A0A5N6AFJ4"/>
<dbReference type="EMBL" id="VDLY02000006">
    <property type="protein sequence ID" value="KAB8166328.1"/>
    <property type="molecule type" value="Genomic_DNA"/>
</dbReference>
<evidence type="ECO:0000256" key="6">
    <source>
        <dbReference type="ARBA" id="ARBA00023136"/>
    </source>
</evidence>
<dbReference type="SUPFAM" id="SSF161098">
    <property type="entry name" value="MetI-like"/>
    <property type="match status" value="1"/>
</dbReference>
<feature type="domain" description="ABC transmembrane type-1" evidence="9">
    <location>
        <begin position="102"/>
        <end position="293"/>
    </location>
</feature>
<dbReference type="InterPro" id="IPR000515">
    <property type="entry name" value="MetI-like"/>
</dbReference>
<feature type="transmembrane region" description="Helical" evidence="7">
    <location>
        <begin position="170"/>
        <end position="193"/>
    </location>
</feature>
<dbReference type="PANTHER" id="PTHR43744">
    <property type="entry name" value="ABC TRANSPORTER PERMEASE PROTEIN MG189-RELATED-RELATED"/>
    <property type="match status" value="1"/>
</dbReference>